<evidence type="ECO:0000256" key="1">
    <source>
        <dbReference type="SAM" id="Phobius"/>
    </source>
</evidence>
<gene>
    <name evidence="2" type="ORF">QQ91_0010050</name>
</gene>
<accession>A0ABD4T3A4</accession>
<keyword evidence="2" id="KW-0614">Plasmid</keyword>
<dbReference type="Proteomes" id="UP000031561">
    <property type="component" value="Unassembled WGS sequence"/>
</dbReference>
<evidence type="ECO:0000313" key="3">
    <source>
        <dbReference type="Proteomes" id="UP000031561"/>
    </source>
</evidence>
<sequence>MMQQLKGFFHSQPDDEPFTTAQAGTAETARNDTEVEGTEQPVYLPIKSENSLIILLGILGVGLLVSLFANVFLLFNNRALAQRESIYVQQPDGTTAKAAAFDVTHREAEVIKNTAVRWMQLTFEWDNQIPGSNAEDQGYTVEGTTQKVPTEVYLASYLMDTGFRQEFLRLMGTEKISPGVLQGRIKSSVRFFAISDPRQVGEGLWEVDIVATRIERDRNREVAEVPMNRTITLKAIPPVEPVFEELEPLAWRQQMYDLLANGLVIVKVEPLEVD</sequence>
<comment type="caution">
    <text evidence="2">The sequence shown here is derived from an EMBL/GenBank/DDBJ whole genome shotgun (WGS) entry which is preliminary data.</text>
</comment>
<dbReference type="EMBL" id="JTHE03000057">
    <property type="protein sequence ID" value="MCM1983163.1"/>
    <property type="molecule type" value="Genomic_DNA"/>
</dbReference>
<dbReference type="AlphaFoldDB" id="A0ABD4T3A4"/>
<proteinExistence type="predicted"/>
<geneLocation type="plasmid" evidence="2">
    <name>unnamed17</name>
</geneLocation>
<name>A0ABD4T3A4_9CYAN</name>
<keyword evidence="1" id="KW-1133">Transmembrane helix</keyword>
<evidence type="ECO:0000313" key="2">
    <source>
        <dbReference type="EMBL" id="MCM1983163.1"/>
    </source>
</evidence>
<keyword evidence="1" id="KW-0812">Transmembrane</keyword>
<keyword evidence="1" id="KW-0472">Membrane</keyword>
<feature type="transmembrane region" description="Helical" evidence="1">
    <location>
        <begin position="52"/>
        <end position="75"/>
    </location>
</feature>
<organism evidence="2 3">
    <name type="scientific">Lyngbya confervoides BDU141951</name>
    <dbReference type="NCBI Taxonomy" id="1574623"/>
    <lineage>
        <taxon>Bacteria</taxon>
        <taxon>Bacillati</taxon>
        <taxon>Cyanobacteriota</taxon>
        <taxon>Cyanophyceae</taxon>
        <taxon>Oscillatoriophycideae</taxon>
        <taxon>Oscillatoriales</taxon>
        <taxon>Microcoleaceae</taxon>
        <taxon>Lyngbya</taxon>
    </lineage>
</organism>
<reference evidence="2 3" key="1">
    <citation type="journal article" date="2015" name="Genome Announc.">
        <title>Draft Genome Sequence of Filamentous Marine Cyanobacterium Lyngbya confervoides Strain BDU141951.</title>
        <authorList>
            <person name="Chandrababunaidu M.M."/>
            <person name="Sen D."/>
            <person name="Tripathy S."/>
        </authorList>
    </citation>
    <scope>NUCLEOTIDE SEQUENCE [LARGE SCALE GENOMIC DNA]</scope>
    <source>
        <strain evidence="2 3">BDU141951</strain>
    </source>
</reference>
<keyword evidence="3" id="KW-1185">Reference proteome</keyword>
<dbReference type="RefSeq" id="WP_039723468.1">
    <property type="nucleotide sequence ID" value="NZ_JTHE03000057.1"/>
</dbReference>
<protein>
    <submittedName>
        <fullName evidence="2">Uncharacterized protein</fullName>
    </submittedName>
</protein>